<dbReference type="PANTHER" id="PTHR43975">
    <property type="entry name" value="ZGC:101858"/>
    <property type="match status" value="1"/>
</dbReference>
<dbReference type="PROSITE" id="PS51257">
    <property type="entry name" value="PROKAR_LIPOPROTEIN"/>
    <property type="match status" value="1"/>
</dbReference>
<proteinExistence type="predicted"/>
<name>A0ABP7GQG6_9FLAO</name>
<gene>
    <name evidence="1" type="ORF">GCM10022423_28150</name>
</gene>
<evidence type="ECO:0000313" key="1">
    <source>
        <dbReference type="EMBL" id="GAA3772225.1"/>
    </source>
</evidence>
<dbReference type="Proteomes" id="UP001500748">
    <property type="component" value="Unassembled WGS sequence"/>
</dbReference>
<organism evidence="1 2">
    <name type="scientific">Flavobacterium ginsengiterrae</name>
    <dbReference type="NCBI Taxonomy" id="871695"/>
    <lineage>
        <taxon>Bacteria</taxon>
        <taxon>Pseudomonadati</taxon>
        <taxon>Bacteroidota</taxon>
        <taxon>Flavobacteriia</taxon>
        <taxon>Flavobacteriales</taxon>
        <taxon>Flavobacteriaceae</taxon>
        <taxon>Flavobacterium</taxon>
    </lineage>
</organism>
<protein>
    <submittedName>
        <fullName evidence="1">SDR family oxidoreductase</fullName>
    </submittedName>
</protein>
<dbReference type="RefSeq" id="WP_345145276.1">
    <property type="nucleotide sequence ID" value="NZ_BAABDU010000004.1"/>
</dbReference>
<comment type="caution">
    <text evidence="1">The sequence shown here is derived from an EMBL/GenBank/DDBJ whole genome shotgun (WGS) entry which is preliminary data.</text>
</comment>
<dbReference type="PRINTS" id="PR00081">
    <property type="entry name" value="GDHRDH"/>
</dbReference>
<dbReference type="InterPro" id="IPR002347">
    <property type="entry name" value="SDR_fam"/>
</dbReference>
<accession>A0ABP7GQG6</accession>
<keyword evidence="2" id="KW-1185">Reference proteome</keyword>
<dbReference type="PANTHER" id="PTHR43975:SF2">
    <property type="entry name" value="EG:BACR7A4.14 PROTEIN-RELATED"/>
    <property type="match status" value="1"/>
</dbReference>
<reference evidence="2" key="1">
    <citation type="journal article" date="2019" name="Int. J. Syst. Evol. Microbiol.">
        <title>The Global Catalogue of Microorganisms (GCM) 10K type strain sequencing project: providing services to taxonomists for standard genome sequencing and annotation.</title>
        <authorList>
            <consortium name="The Broad Institute Genomics Platform"/>
            <consortium name="The Broad Institute Genome Sequencing Center for Infectious Disease"/>
            <person name="Wu L."/>
            <person name="Ma J."/>
        </authorList>
    </citation>
    <scope>NUCLEOTIDE SEQUENCE [LARGE SCALE GENOMIC DNA]</scope>
    <source>
        <strain evidence="2">JCM 17337</strain>
    </source>
</reference>
<dbReference type="Pfam" id="PF13561">
    <property type="entry name" value="adh_short_C2"/>
    <property type="match status" value="1"/>
</dbReference>
<dbReference type="InterPro" id="IPR036291">
    <property type="entry name" value="NAD(P)-bd_dom_sf"/>
</dbReference>
<dbReference type="CDD" id="cd05233">
    <property type="entry name" value="SDR_c"/>
    <property type="match status" value="1"/>
</dbReference>
<evidence type="ECO:0000313" key="2">
    <source>
        <dbReference type="Proteomes" id="UP001500748"/>
    </source>
</evidence>
<dbReference type="Gene3D" id="3.40.50.720">
    <property type="entry name" value="NAD(P)-binding Rossmann-like Domain"/>
    <property type="match status" value="1"/>
</dbReference>
<dbReference type="EMBL" id="BAABDU010000004">
    <property type="protein sequence ID" value="GAA3772225.1"/>
    <property type="molecule type" value="Genomic_DNA"/>
</dbReference>
<dbReference type="SUPFAM" id="SSF51735">
    <property type="entry name" value="NAD(P)-binding Rossmann-fold domains"/>
    <property type="match status" value="1"/>
</dbReference>
<sequence>MKKKIIITGGTTGIGFACASYLLKNGYEVIITGKSEKNLKNAIEKLDNKVAGYLCDISDLAAIDEFVNSIKEKFGKIDGVFINAGIFKSVSFENTTEELFDETLNTNFKGSFFTIQKFIPILNNPASIVLNTSIVVDKAFLNTSIYTASKAALESICKVLNLELASKGIRINIISPGVTESPIQQKSGMTDEAIKDLLHHFSSTSPLGRIVKPDDIAPILEFLVSEKSIVLRNEKIIVDGGSTL</sequence>